<gene>
    <name evidence="1" type="ordered locus">LAF_0701</name>
</gene>
<evidence type="ECO:0000313" key="2">
    <source>
        <dbReference type="Proteomes" id="UP000001697"/>
    </source>
</evidence>
<evidence type="ECO:0008006" key="3">
    <source>
        <dbReference type="Google" id="ProtNLM"/>
    </source>
</evidence>
<dbReference type="KEGG" id="lfe:LAF_0701"/>
<protein>
    <recommendedName>
        <fullName evidence="3">Bacterial Pleckstrin homology domain-containing protein</fullName>
    </recommendedName>
</protein>
<dbReference type="Proteomes" id="UP000001697">
    <property type="component" value="Chromosome"/>
</dbReference>
<name>A0ABF7R1T6_LIMF3</name>
<dbReference type="EMBL" id="AP008937">
    <property type="protein sequence ID" value="BAG27037.1"/>
    <property type="molecule type" value="Genomic_DNA"/>
</dbReference>
<evidence type="ECO:0000313" key="1">
    <source>
        <dbReference type="EMBL" id="BAG27037.1"/>
    </source>
</evidence>
<accession>A0ABF7R1T6</accession>
<organism evidence="1 2">
    <name type="scientific">Limosilactobacillus fermentum (strain NBRC 3956 / LMG 18251)</name>
    <name type="common">Lactobacillus fermentum</name>
    <dbReference type="NCBI Taxonomy" id="334390"/>
    <lineage>
        <taxon>Bacteria</taxon>
        <taxon>Bacillati</taxon>
        <taxon>Bacillota</taxon>
        <taxon>Bacilli</taxon>
        <taxon>Lactobacillales</taxon>
        <taxon>Lactobacillaceae</taxon>
        <taxon>Limosilactobacillus</taxon>
    </lineage>
</organism>
<keyword evidence="2" id="KW-1185">Reference proteome</keyword>
<sequence>MIDKERCSMYNQITITPTELVVSPAGLDRLWALKGAIRVPWRHVTGIFRDQGAFEEHKGLRLPGTAIPGLYYAGSFFYDGQRRFYNVRRNTPIVVITLINEGYDRLILSVENPATVIERVTGHLLNKA</sequence>
<reference evidence="1 2" key="1">
    <citation type="journal article" date="2008" name="DNA Res.">
        <title>Comparative genome analysis of Lactobacillus reuteri and Lactobacillus fermentum reveal a genomic island for reuterin and cobalamin production.</title>
        <authorList>
            <person name="Morita H."/>
            <person name="Toh H."/>
            <person name="Fukuda S."/>
            <person name="Horikawa H."/>
            <person name="Oshima K."/>
            <person name="Suzuki T."/>
            <person name="Murakami M."/>
            <person name="Hisamatsu S."/>
            <person name="Kato Y."/>
            <person name="Takizawa T."/>
            <person name="Fukuoka H."/>
            <person name="Yoshimura T."/>
            <person name="Itoh K."/>
            <person name="O'Sullivan D.J."/>
            <person name="McKay L.L."/>
            <person name="Ohno H."/>
            <person name="Kikuchi J."/>
            <person name="Masaoka T."/>
            <person name="Hattori M."/>
        </authorList>
    </citation>
    <scope>NUCLEOTIDE SEQUENCE [LARGE SCALE GENOMIC DNA]</scope>
    <source>
        <strain evidence="2">NBRC 3956 / LMG 18251</strain>
    </source>
</reference>
<dbReference type="AlphaFoldDB" id="A0ABF7R1T6"/>
<proteinExistence type="predicted"/>